<proteinExistence type="predicted"/>
<feature type="compositionally biased region" description="Basic residues" evidence="1">
    <location>
        <begin position="285"/>
        <end position="297"/>
    </location>
</feature>
<dbReference type="AlphaFoldDB" id="A0A6C0EYQ1"/>
<sequence length="297" mass="34240">MADLFSIKNDKASLKCHQDDCAMNVFNFLDLIPTQEAITIANVTDTIYASRITDFLTDTFGVKFNQKTIWNKETSHLNDNHILSNLWDDLDEIIPSNKGIIIFIYKEGEIGHYAVIGKITDSKTENLYFIDPQAGHKFLLLNKRMDKIIEEEGYEKIDAFRADGPATRFKPNIPKFFENLKYNKNLNNIRKVKNTKHIGRLLKQVTKGVVTHHNLIKGIKYQVIDKTTRQPFNMGIFVYVVDGIATFKNGLLTFNVPLSEYNYIRIKKSVKKVRSEGKTRSETKRKSKRNSRKTKSA</sequence>
<feature type="region of interest" description="Disordered" evidence="1">
    <location>
        <begin position="271"/>
        <end position="297"/>
    </location>
</feature>
<organism evidence="2">
    <name type="scientific">viral metagenome</name>
    <dbReference type="NCBI Taxonomy" id="1070528"/>
    <lineage>
        <taxon>unclassified sequences</taxon>
        <taxon>metagenomes</taxon>
        <taxon>organismal metagenomes</taxon>
    </lineage>
</organism>
<feature type="compositionally biased region" description="Basic and acidic residues" evidence="1">
    <location>
        <begin position="273"/>
        <end position="284"/>
    </location>
</feature>
<name>A0A6C0EYQ1_9ZZZZ</name>
<protein>
    <submittedName>
        <fullName evidence="2">Uncharacterized protein</fullName>
    </submittedName>
</protein>
<accession>A0A6C0EYQ1</accession>
<evidence type="ECO:0000313" key="2">
    <source>
        <dbReference type="EMBL" id="QHT32315.1"/>
    </source>
</evidence>
<reference evidence="2" key="1">
    <citation type="journal article" date="2020" name="Nature">
        <title>Giant virus diversity and host interactions through global metagenomics.</title>
        <authorList>
            <person name="Schulz F."/>
            <person name="Roux S."/>
            <person name="Paez-Espino D."/>
            <person name="Jungbluth S."/>
            <person name="Walsh D.A."/>
            <person name="Denef V.J."/>
            <person name="McMahon K.D."/>
            <person name="Konstantinidis K.T."/>
            <person name="Eloe-Fadrosh E.A."/>
            <person name="Kyrpides N.C."/>
            <person name="Woyke T."/>
        </authorList>
    </citation>
    <scope>NUCLEOTIDE SEQUENCE</scope>
    <source>
        <strain evidence="2">GVMAG-M-3300009159-65</strain>
    </source>
</reference>
<dbReference type="EMBL" id="MN738934">
    <property type="protein sequence ID" value="QHT32315.1"/>
    <property type="molecule type" value="Genomic_DNA"/>
</dbReference>
<evidence type="ECO:0000256" key="1">
    <source>
        <dbReference type="SAM" id="MobiDB-lite"/>
    </source>
</evidence>